<accession>A0AAV7H7Z8</accession>
<reference evidence="2 3" key="1">
    <citation type="journal article" date="2021" name="Hortic Res">
        <title>Chromosome-scale assembly of the Dendrobium chrysotoxum genome enhances the understanding of orchid evolution.</title>
        <authorList>
            <person name="Zhang Y."/>
            <person name="Zhang G.Q."/>
            <person name="Zhang D."/>
            <person name="Liu X.D."/>
            <person name="Xu X.Y."/>
            <person name="Sun W.H."/>
            <person name="Yu X."/>
            <person name="Zhu X."/>
            <person name="Wang Z.W."/>
            <person name="Zhao X."/>
            <person name="Zhong W.Y."/>
            <person name="Chen H."/>
            <person name="Yin W.L."/>
            <person name="Huang T."/>
            <person name="Niu S.C."/>
            <person name="Liu Z.J."/>
        </authorList>
    </citation>
    <scope>NUCLEOTIDE SEQUENCE [LARGE SCALE GENOMIC DNA]</scope>
    <source>
        <strain evidence="2">Lindl</strain>
    </source>
</reference>
<evidence type="ECO:0008006" key="4">
    <source>
        <dbReference type="Google" id="ProtNLM"/>
    </source>
</evidence>
<organism evidence="2 3">
    <name type="scientific">Dendrobium chrysotoxum</name>
    <name type="common">Orchid</name>
    <dbReference type="NCBI Taxonomy" id="161865"/>
    <lineage>
        <taxon>Eukaryota</taxon>
        <taxon>Viridiplantae</taxon>
        <taxon>Streptophyta</taxon>
        <taxon>Embryophyta</taxon>
        <taxon>Tracheophyta</taxon>
        <taxon>Spermatophyta</taxon>
        <taxon>Magnoliopsida</taxon>
        <taxon>Liliopsida</taxon>
        <taxon>Asparagales</taxon>
        <taxon>Orchidaceae</taxon>
        <taxon>Epidendroideae</taxon>
        <taxon>Malaxideae</taxon>
        <taxon>Dendrobiinae</taxon>
        <taxon>Dendrobium</taxon>
    </lineage>
</organism>
<name>A0AAV7H7Z8_DENCH</name>
<keyword evidence="1" id="KW-1133">Transmembrane helix</keyword>
<dbReference type="EMBL" id="JAGFBR010000002">
    <property type="protein sequence ID" value="KAH0469904.1"/>
    <property type="molecule type" value="Genomic_DNA"/>
</dbReference>
<proteinExistence type="predicted"/>
<feature type="transmembrane region" description="Helical" evidence="1">
    <location>
        <begin position="61"/>
        <end position="77"/>
    </location>
</feature>
<keyword evidence="1" id="KW-0812">Transmembrane</keyword>
<comment type="caution">
    <text evidence="2">The sequence shown here is derived from an EMBL/GenBank/DDBJ whole genome shotgun (WGS) entry which is preliminary data.</text>
</comment>
<evidence type="ECO:0000313" key="2">
    <source>
        <dbReference type="EMBL" id="KAH0469904.1"/>
    </source>
</evidence>
<keyword evidence="3" id="KW-1185">Reference proteome</keyword>
<feature type="transmembrane region" description="Helical" evidence="1">
    <location>
        <begin position="89"/>
        <end position="109"/>
    </location>
</feature>
<sequence length="175" mass="20469">MHACCTVKQAVWVSTPNVYYGEQSSPYTYFLAISNELHACRYGFNLCLTLGIKDIWLEDKIELIVHYIAIGGFFLAVRNEWLKCNMFHFLNVIHLVTLGAIILGRLAGVEFKSFRSYFRPFFGWLLDLRHVVIQLSNDLDYNRVIPRHSYYINNCQMQLLKCTPFFDIKEESLIV</sequence>
<evidence type="ECO:0000313" key="3">
    <source>
        <dbReference type="Proteomes" id="UP000775213"/>
    </source>
</evidence>
<protein>
    <recommendedName>
        <fullName evidence="4">TLC domain-containing protein</fullName>
    </recommendedName>
</protein>
<keyword evidence="1" id="KW-0472">Membrane</keyword>
<gene>
    <name evidence="2" type="ORF">IEQ34_001462</name>
</gene>
<evidence type="ECO:0000256" key="1">
    <source>
        <dbReference type="SAM" id="Phobius"/>
    </source>
</evidence>
<dbReference type="Proteomes" id="UP000775213">
    <property type="component" value="Unassembled WGS sequence"/>
</dbReference>
<dbReference type="AlphaFoldDB" id="A0AAV7H7Z8"/>